<dbReference type="PRINTS" id="PR00909">
    <property type="entry name" value="SPERMDNBNDNG"/>
</dbReference>
<dbReference type="PIRSF" id="PIRSF019574">
    <property type="entry name" value="Periplasmic_polyamine_BP"/>
    <property type="match status" value="1"/>
</dbReference>
<comment type="subcellular location">
    <subcellularLocation>
        <location evidence="1">Periplasm</location>
    </subcellularLocation>
</comment>
<dbReference type="Gene3D" id="3.40.190.10">
    <property type="entry name" value="Periplasmic binding protein-like II"/>
    <property type="match status" value="2"/>
</dbReference>
<dbReference type="GeneID" id="29803302"/>
<dbReference type="InterPro" id="IPR006059">
    <property type="entry name" value="SBP"/>
</dbReference>
<dbReference type="SUPFAM" id="SSF53850">
    <property type="entry name" value="Periplasmic binding protein-like II"/>
    <property type="match status" value="1"/>
</dbReference>
<keyword evidence="3" id="KW-0732">Signal</keyword>
<dbReference type="PANTHER" id="PTHR30222:SF17">
    <property type="entry name" value="SPERMIDINE_PUTRESCINE-BINDING PERIPLASMIC PROTEIN"/>
    <property type="match status" value="1"/>
</dbReference>
<evidence type="ECO:0000313" key="7">
    <source>
        <dbReference type="Proteomes" id="UP000182635"/>
    </source>
</evidence>
<dbReference type="GO" id="GO:0042597">
    <property type="term" value="C:periplasmic space"/>
    <property type="evidence" value="ECO:0007669"/>
    <property type="project" value="UniProtKB-SubCell"/>
</dbReference>
<reference evidence="7" key="1">
    <citation type="submission" date="2016-10" db="EMBL/GenBank/DDBJ databases">
        <authorList>
            <person name="Varghese N."/>
            <person name="Submissions S."/>
        </authorList>
    </citation>
    <scope>NUCLEOTIDE SEQUENCE [LARGE SCALE GENOMIC DNA]</scope>
    <source>
        <strain evidence="7">DSM 20403</strain>
    </source>
</reference>
<evidence type="ECO:0000256" key="2">
    <source>
        <dbReference type="ARBA" id="ARBA00022448"/>
    </source>
</evidence>
<organism evidence="6 7">
    <name type="scientific">Ligilactobacillus ruminis DSM 20403 = NBRC 102161</name>
    <dbReference type="NCBI Taxonomy" id="1423798"/>
    <lineage>
        <taxon>Bacteria</taxon>
        <taxon>Bacillati</taxon>
        <taxon>Bacillota</taxon>
        <taxon>Bacilli</taxon>
        <taxon>Lactobacillales</taxon>
        <taxon>Lactobacillaceae</taxon>
        <taxon>Ligilactobacillus</taxon>
    </lineage>
</organism>
<evidence type="ECO:0000256" key="1">
    <source>
        <dbReference type="ARBA" id="ARBA00004418"/>
    </source>
</evidence>
<dbReference type="RefSeq" id="WP_014074258.1">
    <property type="nucleotide sequence ID" value="NZ_AYYL01000018.1"/>
</dbReference>
<evidence type="ECO:0000313" key="6">
    <source>
        <dbReference type="EMBL" id="SFG45805.1"/>
    </source>
</evidence>
<dbReference type="Proteomes" id="UP000182635">
    <property type="component" value="Unassembled WGS sequence"/>
</dbReference>
<accession>A0A1I2RYN3</accession>
<dbReference type="AlphaFoldDB" id="A0A1I2RYN3"/>
<dbReference type="CDD" id="cd13663">
    <property type="entry name" value="PBP2_PotD_PotF_like_2"/>
    <property type="match status" value="1"/>
</dbReference>
<dbReference type="OrthoDB" id="9769319at2"/>
<dbReference type="Pfam" id="PF13416">
    <property type="entry name" value="SBP_bac_8"/>
    <property type="match status" value="1"/>
</dbReference>
<dbReference type="GO" id="GO:0019808">
    <property type="term" value="F:polyamine binding"/>
    <property type="evidence" value="ECO:0007669"/>
    <property type="project" value="InterPro"/>
</dbReference>
<dbReference type="InterPro" id="IPR001188">
    <property type="entry name" value="Sperm_putr-bd"/>
</dbReference>
<sequence>MKKLRALVIGIVLIIVVLIAGSKILSQSSGMSGAKVINIYNWGDYIDPELISEFEKKTGYKVNYETFDSNEAMLTKIKQGGTSYDLAVPSDYMIQKMKKAHLLKPLDKSKIKGLNNISSQFLNQPFDRNNRYSVPYFWGTLGVVYNDKYFKESDVDSWNKLWNKKFRGKIMFVDGAREFMGIGLASLGYSLNSKNDRELDQAYNKLKSLTGNAKAIVSDEIKMYMENEESSVAVTYSGEASEMLAENRHLHYVLPSEGTNLWFDNIVIPKTSKNTKGTYAFINFMLEPKNAAKNAEYIGYATPNEKARKYLPKDVIDDKQFYPSKSLMKKMEVYEDLGSRYIEKYNDLYLELKMYRH</sequence>
<gene>
    <name evidence="6" type="ORF">SAMN02910432_01454</name>
</gene>
<name>A0A1I2RYN3_9LACO</name>
<keyword evidence="4" id="KW-0574">Periplasm</keyword>
<dbReference type="EMBL" id="FOPI01000023">
    <property type="protein sequence ID" value="SFG45805.1"/>
    <property type="molecule type" value="Genomic_DNA"/>
</dbReference>
<evidence type="ECO:0000256" key="3">
    <source>
        <dbReference type="ARBA" id="ARBA00022729"/>
    </source>
</evidence>
<protein>
    <submittedName>
        <fullName evidence="6">Spermidine/putrescine transport system substrate-binding protein</fullName>
    </submittedName>
</protein>
<dbReference type="PANTHER" id="PTHR30222">
    <property type="entry name" value="SPERMIDINE/PUTRESCINE-BINDING PERIPLASMIC PROTEIN"/>
    <property type="match status" value="1"/>
</dbReference>
<dbReference type="GO" id="GO:0015846">
    <property type="term" value="P:polyamine transport"/>
    <property type="evidence" value="ECO:0007669"/>
    <property type="project" value="InterPro"/>
</dbReference>
<feature type="binding site" evidence="5">
    <location>
        <position position="92"/>
    </location>
    <ligand>
        <name>spermidine</name>
        <dbReference type="ChEBI" id="CHEBI:57834"/>
    </ligand>
</feature>
<evidence type="ECO:0000256" key="5">
    <source>
        <dbReference type="PIRSR" id="PIRSR019574-1"/>
    </source>
</evidence>
<proteinExistence type="predicted"/>
<keyword evidence="2" id="KW-0813">Transport</keyword>
<evidence type="ECO:0000256" key="4">
    <source>
        <dbReference type="ARBA" id="ARBA00022764"/>
    </source>
</evidence>